<reference evidence="1 2" key="1">
    <citation type="submission" date="2016-10" db="EMBL/GenBank/DDBJ databases">
        <authorList>
            <person name="de Groot N.N."/>
        </authorList>
    </citation>
    <scope>NUCLEOTIDE SEQUENCE [LARGE SCALE GENOMIC DNA]</scope>
    <source>
        <strain evidence="1 2">DSM 23142</strain>
    </source>
</reference>
<organism evidence="1 2">
    <name type="scientific">Microbacterium pygmaeum</name>
    <dbReference type="NCBI Taxonomy" id="370764"/>
    <lineage>
        <taxon>Bacteria</taxon>
        <taxon>Bacillati</taxon>
        <taxon>Actinomycetota</taxon>
        <taxon>Actinomycetes</taxon>
        <taxon>Micrococcales</taxon>
        <taxon>Microbacteriaceae</taxon>
        <taxon>Microbacterium</taxon>
    </lineage>
</organism>
<dbReference type="OrthoDB" id="9342777at2"/>
<dbReference type="RefSeq" id="WP_091492854.1">
    <property type="nucleotide sequence ID" value="NZ_LT629692.1"/>
</dbReference>
<keyword evidence="2" id="KW-1185">Reference proteome</keyword>
<dbReference type="AlphaFoldDB" id="A0A1G8DWD0"/>
<dbReference type="Proteomes" id="UP000199009">
    <property type="component" value="Chromosome I"/>
</dbReference>
<protein>
    <submittedName>
        <fullName evidence="1">Uncharacterized protein</fullName>
    </submittedName>
</protein>
<dbReference type="InterPro" id="IPR043857">
    <property type="entry name" value="DUF5819"/>
</dbReference>
<dbReference type="Pfam" id="PF19136">
    <property type="entry name" value="DUF5819"/>
    <property type="match status" value="1"/>
</dbReference>
<gene>
    <name evidence="1" type="ORF">SAMN04489810_3468</name>
</gene>
<evidence type="ECO:0000313" key="2">
    <source>
        <dbReference type="Proteomes" id="UP000199009"/>
    </source>
</evidence>
<dbReference type="STRING" id="370764.SAMN04489810_3468"/>
<evidence type="ECO:0000313" key="1">
    <source>
        <dbReference type="EMBL" id="SDH62002.1"/>
    </source>
</evidence>
<proteinExistence type="predicted"/>
<dbReference type="EMBL" id="LT629692">
    <property type="protein sequence ID" value="SDH62002.1"/>
    <property type="molecule type" value="Genomic_DNA"/>
</dbReference>
<accession>A0A1G8DWD0</accession>
<name>A0A1G8DWD0_9MICO</name>
<sequence>MTQRTRGRTVATTVALASITAYVLVTLLIVLPPNPVASALSPVTRAASPFFSQKWDIFAPDIAKTNPQLRVQAQWRDESGALVKSAWVNATAVEFRSVVGSPVPSRIQKLSWNALGAYLERFRKLEEDQQAVVRDTFIERTDDGFRAKPSEDLVLDLAFIGDSRADVINLLRYDYMLKEYATYFATATFGKDVERVRWEIVRERPNDFDRRFDSTAQYDPTILRFGWRQADDVIRPDVLATFDDVVARYGGEQ</sequence>